<name>A0A8J6BG17_ELECQ</name>
<dbReference type="Proteomes" id="UP000770717">
    <property type="component" value="Unassembled WGS sequence"/>
</dbReference>
<dbReference type="AlphaFoldDB" id="A0A8J6BG17"/>
<evidence type="ECO:0000313" key="1">
    <source>
        <dbReference type="EMBL" id="KAG9464299.1"/>
    </source>
</evidence>
<comment type="caution">
    <text evidence="1">The sequence shown here is derived from an EMBL/GenBank/DDBJ whole genome shotgun (WGS) entry which is preliminary data.</text>
</comment>
<proteinExistence type="predicted"/>
<sequence>MLRLLSTTPGACLRIGKKHGACCEQWTGSHMVAVRYGYTFSRTHTGGKEYKFSAYTTTQRSSGFGQEHLPIKWIVIGALGGESAPNF</sequence>
<organism evidence="1 2">
    <name type="scientific">Eleutherodactylus coqui</name>
    <name type="common">Puerto Rican coqui</name>
    <dbReference type="NCBI Taxonomy" id="57060"/>
    <lineage>
        <taxon>Eukaryota</taxon>
        <taxon>Metazoa</taxon>
        <taxon>Chordata</taxon>
        <taxon>Craniata</taxon>
        <taxon>Vertebrata</taxon>
        <taxon>Euteleostomi</taxon>
        <taxon>Amphibia</taxon>
        <taxon>Batrachia</taxon>
        <taxon>Anura</taxon>
        <taxon>Neobatrachia</taxon>
        <taxon>Hyloidea</taxon>
        <taxon>Eleutherodactylidae</taxon>
        <taxon>Eleutherodactylinae</taxon>
        <taxon>Eleutherodactylus</taxon>
        <taxon>Eleutherodactylus</taxon>
    </lineage>
</organism>
<evidence type="ECO:0000313" key="2">
    <source>
        <dbReference type="Proteomes" id="UP000770717"/>
    </source>
</evidence>
<accession>A0A8J6BG17</accession>
<protein>
    <submittedName>
        <fullName evidence="1">Uncharacterized protein</fullName>
    </submittedName>
</protein>
<keyword evidence="2" id="KW-1185">Reference proteome</keyword>
<dbReference type="EMBL" id="WNTK01004710">
    <property type="protein sequence ID" value="KAG9464299.1"/>
    <property type="molecule type" value="Genomic_DNA"/>
</dbReference>
<gene>
    <name evidence="1" type="ORF">GDO78_020167</name>
</gene>
<reference evidence="1" key="1">
    <citation type="thesis" date="2020" institute="ProQuest LLC" country="789 East Eisenhower Parkway, Ann Arbor, MI, USA">
        <title>Comparative Genomics and Chromosome Evolution.</title>
        <authorList>
            <person name="Mudd A.B."/>
        </authorList>
    </citation>
    <scope>NUCLEOTIDE SEQUENCE</scope>
    <source>
        <strain evidence="1">HN-11 Male</strain>
        <tissue evidence="1">Kidney and liver</tissue>
    </source>
</reference>